<dbReference type="Proteomes" id="UP000799424">
    <property type="component" value="Unassembled WGS sequence"/>
</dbReference>
<dbReference type="AlphaFoldDB" id="A0A6A6ZLW9"/>
<dbReference type="EMBL" id="MU006236">
    <property type="protein sequence ID" value="KAF2821773.1"/>
    <property type="molecule type" value="Genomic_DNA"/>
</dbReference>
<name>A0A6A6ZLW9_9PLEO</name>
<evidence type="ECO:0000313" key="3">
    <source>
        <dbReference type="Proteomes" id="UP000799424"/>
    </source>
</evidence>
<evidence type="ECO:0000256" key="1">
    <source>
        <dbReference type="SAM" id="MobiDB-lite"/>
    </source>
</evidence>
<gene>
    <name evidence="2" type="ORF">CC86DRAFT_373556</name>
</gene>
<dbReference type="OrthoDB" id="3796957at2759"/>
<accession>A0A6A6ZLW9</accession>
<organism evidence="2 3">
    <name type="scientific">Ophiobolus disseminans</name>
    <dbReference type="NCBI Taxonomy" id="1469910"/>
    <lineage>
        <taxon>Eukaryota</taxon>
        <taxon>Fungi</taxon>
        <taxon>Dikarya</taxon>
        <taxon>Ascomycota</taxon>
        <taxon>Pezizomycotina</taxon>
        <taxon>Dothideomycetes</taxon>
        <taxon>Pleosporomycetidae</taxon>
        <taxon>Pleosporales</taxon>
        <taxon>Pleosporineae</taxon>
        <taxon>Phaeosphaeriaceae</taxon>
        <taxon>Ophiobolus</taxon>
    </lineage>
</organism>
<protein>
    <submittedName>
        <fullName evidence="2">Uncharacterized protein</fullName>
    </submittedName>
</protein>
<feature type="compositionally biased region" description="Polar residues" evidence="1">
    <location>
        <begin position="184"/>
        <end position="195"/>
    </location>
</feature>
<evidence type="ECO:0000313" key="2">
    <source>
        <dbReference type="EMBL" id="KAF2821773.1"/>
    </source>
</evidence>
<keyword evidence="3" id="KW-1185">Reference proteome</keyword>
<feature type="region of interest" description="Disordered" evidence="1">
    <location>
        <begin position="184"/>
        <end position="210"/>
    </location>
</feature>
<proteinExistence type="predicted"/>
<reference evidence="2" key="1">
    <citation type="journal article" date="2020" name="Stud. Mycol.">
        <title>101 Dothideomycetes genomes: a test case for predicting lifestyles and emergence of pathogens.</title>
        <authorList>
            <person name="Haridas S."/>
            <person name="Albert R."/>
            <person name="Binder M."/>
            <person name="Bloem J."/>
            <person name="Labutti K."/>
            <person name="Salamov A."/>
            <person name="Andreopoulos B."/>
            <person name="Baker S."/>
            <person name="Barry K."/>
            <person name="Bills G."/>
            <person name="Bluhm B."/>
            <person name="Cannon C."/>
            <person name="Castanera R."/>
            <person name="Culley D."/>
            <person name="Daum C."/>
            <person name="Ezra D."/>
            <person name="Gonzalez J."/>
            <person name="Henrissat B."/>
            <person name="Kuo A."/>
            <person name="Liang C."/>
            <person name="Lipzen A."/>
            <person name="Lutzoni F."/>
            <person name="Magnuson J."/>
            <person name="Mondo S."/>
            <person name="Nolan M."/>
            <person name="Ohm R."/>
            <person name="Pangilinan J."/>
            <person name="Park H.-J."/>
            <person name="Ramirez L."/>
            <person name="Alfaro M."/>
            <person name="Sun H."/>
            <person name="Tritt A."/>
            <person name="Yoshinaga Y."/>
            <person name="Zwiers L.-H."/>
            <person name="Turgeon B."/>
            <person name="Goodwin S."/>
            <person name="Spatafora J."/>
            <person name="Crous P."/>
            <person name="Grigoriev I."/>
        </authorList>
    </citation>
    <scope>NUCLEOTIDE SEQUENCE</scope>
    <source>
        <strain evidence="2">CBS 113818</strain>
    </source>
</reference>
<sequence length="210" mass="24170">MIEFQLDPFFAGHLQSFKEEIHDLRERLKASSTKLNGSRKQHLWVRLKWLSSDRELRKFYSKLDDWMKIFLTAVHTTELKLLTKLIEQNSSTHLLPLRTYHELQQTPSMGSSEQHLSSQIAVVHLGSAETSILRPNEVSLPPSLRSFLAQRVDLVGIRVQNWYWFKSQAWLADIRTGPTAVKTWSDNGKSSTNQCPGRKACASCPRSEHN</sequence>